<feature type="compositionally biased region" description="Basic residues" evidence="1">
    <location>
        <begin position="126"/>
        <end position="146"/>
    </location>
</feature>
<protein>
    <submittedName>
        <fullName evidence="2">Uncharacterized protein</fullName>
    </submittedName>
</protein>
<dbReference type="AlphaFoldDB" id="A0A0C3DUQ6"/>
<evidence type="ECO:0000313" key="3">
    <source>
        <dbReference type="Proteomes" id="UP000053989"/>
    </source>
</evidence>
<reference evidence="2 3" key="1">
    <citation type="submission" date="2014-04" db="EMBL/GenBank/DDBJ databases">
        <authorList>
            <consortium name="DOE Joint Genome Institute"/>
            <person name="Kuo A."/>
            <person name="Kohler A."/>
            <person name="Nagy L.G."/>
            <person name="Floudas D."/>
            <person name="Copeland A."/>
            <person name="Barry K.W."/>
            <person name="Cichocki N."/>
            <person name="Veneault-Fourrey C."/>
            <person name="LaButti K."/>
            <person name="Lindquist E.A."/>
            <person name="Lipzen A."/>
            <person name="Lundell T."/>
            <person name="Morin E."/>
            <person name="Murat C."/>
            <person name="Sun H."/>
            <person name="Tunlid A."/>
            <person name="Henrissat B."/>
            <person name="Grigoriev I.V."/>
            <person name="Hibbett D.S."/>
            <person name="Martin F."/>
            <person name="Nordberg H.P."/>
            <person name="Cantor M.N."/>
            <person name="Hua S.X."/>
        </authorList>
    </citation>
    <scope>NUCLEOTIDE SEQUENCE [LARGE SCALE GENOMIC DNA]</scope>
    <source>
        <strain evidence="2 3">Foug A</strain>
    </source>
</reference>
<dbReference type="EMBL" id="KN822029">
    <property type="protein sequence ID" value="KIM64345.1"/>
    <property type="molecule type" value="Genomic_DNA"/>
</dbReference>
<evidence type="ECO:0000313" key="2">
    <source>
        <dbReference type="EMBL" id="KIM64345.1"/>
    </source>
</evidence>
<organism evidence="2 3">
    <name type="scientific">Scleroderma citrinum Foug A</name>
    <dbReference type="NCBI Taxonomy" id="1036808"/>
    <lineage>
        <taxon>Eukaryota</taxon>
        <taxon>Fungi</taxon>
        <taxon>Dikarya</taxon>
        <taxon>Basidiomycota</taxon>
        <taxon>Agaricomycotina</taxon>
        <taxon>Agaricomycetes</taxon>
        <taxon>Agaricomycetidae</taxon>
        <taxon>Boletales</taxon>
        <taxon>Sclerodermatineae</taxon>
        <taxon>Sclerodermataceae</taxon>
        <taxon>Scleroderma</taxon>
    </lineage>
</organism>
<dbReference type="OrthoDB" id="2683970at2759"/>
<keyword evidence="3" id="KW-1185">Reference proteome</keyword>
<dbReference type="InParanoid" id="A0A0C3DUQ6"/>
<evidence type="ECO:0000256" key="1">
    <source>
        <dbReference type="SAM" id="MobiDB-lite"/>
    </source>
</evidence>
<reference evidence="3" key="2">
    <citation type="submission" date="2015-01" db="EMBL/GenBank/DDBJ databases">
        <title>Evolutionary Origins and Diversification of the Mycorrhizal Mutualists.</title>
        <authorList>
            <consortium name="DOE Joint Genome Institute"/>
            <consortium name="Mycorrhizal Genomics Consortium"/>
            <person name="Kohler A."/>
            <person name="Kuo A."/>
            <person name="Nagy L.G."/>
            <person name="Floudas D."/>
            <person name="Copeland A."/>
            <person name="Barry K.W."/>
            <person name="Cichocki N."/>
            <person name="Veneault-Fourrey C."/>
            <person name="LaButti K."/>
            <person name="Lindquist E.A."/>
            <person name="Lipzen A."/>
            <person name="Lundell T."/>
            <person name="Morin E."/>
            <person name="Murat C."/>
            <person name="Riley R."/>
            <person name="Ohm R."/>
            <person name="Sun H."/>
            <person name="Tunlid A."/>
            <person name="Henrissat B."/>
            <person name="Grigoriev I.V."/>
            <person name="Hibbett D.S."/>
            <person name="Martin F."/>
        </authorList>
    </citation>
    <scope>NUCLEOTIDE SEQUENCE [LARGE SCALE GENOMIC DNA]</scope>
    <source>
        <strain evidence="3">Foug A</strain>
    </source>
</reference>
<feature type="region of interest" description="Disordered" evidence="1">
    <location>
        <begin position="119"/>
        <end position="146"/>
    </location>
</feature>
<proteinExistence type="predicted"/>
<dbReference type="Proteomes" id="UP000053989">
    <property type="component" value="Unassembled WGS sequence"/>
</dbReference>
<dbReference type="HOGENOM" id="CLU_064133_0_0_1"/>
<gene>
    <name evidence="2" type="ORF">SCLCIDRAFT_1213452</name>
</gene>
<name>A0A0C3DUQ6_9AGAM</name>
<feature type="region of interest" description="Disordered" evidence="1">
    <location>
        <begin position="196"/>
        <end position="222"/>
    </location>
</feature>
<sequence length="270" mass="30481">MASWTGFVIKRRRKRTELVSEHADLRDLVTVGLPQCTVIEDARDPLFSESNSMIPDIAVLPDADVDFPSSSTPSHVRQTTPPSLLTVEDFLSKSAKKPPWTSQSKGPVTAQLCRREMESKSDAYKPRVKQRAKQGHHVSKTTRVNAKKARLAEKLYRAVVFTHGDPLESIEDPDTLTRRPLAFVTRNKFTTPPRVAEEDDITDGFDSRNDMHSSKTSVHRTLQRSCRRIARKSGCHGKQPNGCSPLNFVPFRQAEAAYSQLFQRSRARRV</sequence>
<accession>A0A0C3DUQ6</accession>